<dbReference type="InterPro" id="IPR003646">
    <property type="entry name" value="SH3-like_bac-type"/>
</dbReference>
<evidence type="ECO:0000259" key="3">
    <source>
        <dbReference type="PROSITE" id="PS51781"/>
    </source>
</evidence>
<evidence type="ECO:0000313" key="4">
    <source>
        <dbReference type="EMBL" id="PSB25968.1"/>
    </source>
</evidence>
<organism evidence="4 5">
    <name type="scientific">Stenomitos frigidus ULC18</name>
    <dbReference type="NCBI Taxonomy" id="2107698"/>
    <lineage>
        <taxon>Bacteria</taxon>
        <taxon>Bacillati</taxon>
        <taxon>Cyanobacteriota</taxon>
        <taxon>Cyanophyceae</taxon>
        <taxon>Leptolyngbyales</taxon>
        <taxon>Leptolyngbyaceae</taxon>
        <taxon>Stenomitos</taxon>
    </lineage>
</organism>
<feature type="domain" description="SH3b" evidence="3">
    <location>
        <begin position="87"/>
        <end position="153"/>
    </location>
</feature>
<gene>
    <name evidence="4" type="ORF">C7B82_20910</name>
</gene>
<feature type="transmembrane region" description="Helical" evidence="2">
    <location>
        <begin position="12"/>
        <end position="32"/>
    </location>
</feature>
<dbReference type="Pfam" id="PF08239">
    <property type="entry name" value="SH3_3"/>
    <property type="match status" value="1"/>
</dbReference>
<comment type="caution">
    <text evidence="4">The sequence shown here is derived from an EMBL/GenBank/DDBJ whole genome shotgun (WGS) entry which is preliminary data.</text>
</comment>
<evidence type="ECO:0000256" key="1">
    <source>
        <dbReference type="SAM" id="MobiDB-lite"/>
    </source>
</evidence>
<sequence length="154" mass="16584">MSWADLVKVLSGVFLAIALMVGGCFFAAQYVIAQFTAPPPRPTFPNDNATAKPKAQPKPSVTPVATQASPQPSVSPKPSPKPSETVGFRARITLSQGLNLRESPSRDAARIGGVASNARITVLEESPDREWQRVRLEGGREGWVKAGYTERVNQ</sequence>
<protein>
    <submittedName>
        <fullName evidence="4">SH3 domain-containing protein</fullName>
    </submittedName>
</protein>
<reference evidence="4 5" key="2">
    <citation type="submission" date="2018-03" db="EMBL/GenBank/DDBJ databases">
        <title>The ancient ancestry and fast evolution of plastids.</title>
        <authorList>
            <person name="Moore K.R."/>
            <person name="Magnabosco C."/>
            <person name="Momper L."/>
            <person name="Gold D.A."/>
            <person name="Bosak T."/>
            <person name="Fournier G.P."/>
        </authorList>
    </citation>
    <scope>NUCLEOTIDE SEQUENCE [LARGE SCALE GENOMIC DNA]</scope>
    <source>
        <strain evidence="4 5">ULC18</strain>
    </source>
</reference>
<dbReference type="RefSeq" id="WP_106258295.1">
    <property type="nucleotide sequence ID" value="NZ_CAWNSW010000166.1"/>
</dbReference>
<keyword evidence="5" id="KW-1185">Reference proteome</keyword>
<dbReference type="AlphaFoldDB" id="A0A2T1DZP2"/>
<evidence type="ECO:0000256" key="2">
    <source>
        <dbReference type="SAM" id="Phobius"/>
    </source>
</evidence>
<keyword evidence="2" id="KW-1133">Transmembrane helix</keyword>
<proteinExistence type="predicted"/>
<accession>A0A2T1DZP2</accession>
<evidence type="ECO:0000313" key="5">
    <source>
        <dbReference type="Proteomes" id="UP000239576"/>
    </source>
</evidence>
<dbReference type="Gene3D" id="2.30.30.40">
    <property type="entry name" value="SH3 Domains"/>
    <property type="match status" value="1"/>
</dbReference>
<dbReference type="SUPFAM" id="SSF50044">
    <property type="entry name" value="SH3-domain"/>
    <property type="match status" value="1"/>
</dbReference>
<keyword evidence="2" id="KW-0812">Transmembrane</keyword>
<dbReference type="EMBL" id="PVWK01000117">
    <property type="protein sequence ID" value="PSB25968.1"/>
    <property type="molecule type" value="Genomic_DNA"/>
</dbReference>
<feature type="region of interest" description="Disordered" evidence="1">
    <location>
        <begin position="42"/>
        <end position="88"/>
    </location>
</feature>
<dbReference type="SMART" id="SM00287">
    <property type="entry name" value="SH3b"/>
    <property type="match status" value="1"/>
</dbReference>
<reference evidence="5" key="1">
    <citation type="submission" date="2018-02" db="EMBL/GenBank/DDBJ databases">
        <authorList>
            <person name="Moore K."/>
            <person name="Momper L."/>
        </authorList>
    </citation>
    <scope>NUCLEOTIDE SEQUENCE [LARGE SCALE GENOMIC DNA]</scope>
    <source>
        <strain evidence="5">ULC18</strain>
    </source>
</reference>
<dbReference type="PROSITE" id="PS51781">
    <property type="entry name" value="SH3B"/>
    <property type="match status" value="1"/>
</dbReference>
<dbReference type="InterPro" id="IPR036028">
    <property type="entry name" value="SH3-like_dom_sf"/>
</dbReference>
<dbReference type="OrthoDB" id="573524at2"/>
<dbReference type="Proteomes" id="UP000239576">
    <property type="component" value="Unassembled WGS sequence"/>
</dbReference>
<keyword evidence="2" id="KW-0472">Membrane</keyword>
<name>A0A2T1DZP2_9CYAN</name>
<dbReference type="CDD" id="cd00174">
    <property type="entry name" value="SH3"/>
    <property type="match status" value="1"/>
</dbReference>